<dbReference type="OrthoDB" id="437973at2759"/>
<dbReference type="PANTHER" id="PTHR13491">
    <property type="entry name" value="ZCCHC10 PROTEIN"/>
    <property type="match status" value="1"/>
</dbReference>
<proteinExistence type="predicted"/>
<name>U5H0H7_USTV1</name>
<evidence type="ECO:0000313" key="5">
    <source>
        <dbReference type="Proteomes" id="UP000017200"/>
    </source>
</evidence>
<dbReference type="OMA" id="SRTMQFK"/>
<feature type="region of interest" description="Disordered" evidence="2">
    <location>
        <begin position="48"/>
        <end position="104"/>
    </location>
</feature>
<reference evidence="4" key="4">
    <citation type="submission" date="2015-06" db="UniProtKB">
        <authorList>
            <consortium name="EnsemblFungi"/>
        </authorList>
    </citation>
    <scope>IDENTIFICATION</scope>
</reference>
<dbReference type="PANTHER" id="PTHR13491:SF0">
    <property type="entry name" value="ZINC FINGER CCHC DOMAIN-CONTAINING PROTEIN 10"/>
    <property type="match status" value="1"/>
</dbReference>
<evidence type="ECO:0000313" key="3">
    <source>
        <dbReference type="EMBL" id="KDE08804.1"/>
    </source>
</evidence>
<keyword evidence="5" id="KW-1185">Reference proteome</keyword>
<dbReference type="GO" id="GO:0006397">
    <property type="term" value="P:mRNA processing"/>
    <property type="evidence" value="ECO:0007669"/>
    <property type="project" value="UniProtKB-KW"/>
</dbReference>
<evidence type="ECO:0000256" key="2">
    <source>
        <dbReference type="SAM" id="MobiDB-lite"/>
    </source>
</evidence>
<dbReference type="InterPro" id="IPR039715">
    <property type="entry name" value="ZCCHC10"/>
</dbReference>
<feature type="compositionally biased region" description="Basic residues" evidence="2">
    <location>
        <begin position="184"/>
        <end position="240"/>
    </location>
</feature>
<dbReference type="GO" id="GO:0003676">
    <property type="term" value="F:nucleic acid binding"/>
    <property type="evidence" value="ECO:0007669"/>
    <property type="project" value="InterPro"/>
</dbReference>
<dbReference type="Proteomes" id="UP000017200">
    <property type="component" value="Unassembled WGS sequence"/>
</dbReference>
<feature type="region of interest" description="Disordered" evidence="2">
    <location>
        <begin position="119"/>
        <end position="240"/>
    </location>
</feature>
<dbReference type="InterPro" id="IPR036875">
    <property type="entry name" value="Znf_CCHC_sf"/>
</dbReference>
<dbReference type="SUPFAM" id="SSF57756">
    <property type="entry name" value="Retrovirus zinc finger-like domains"/>
    <property type="match status" value="1"/>
</dbReference>
<dbReference type="InParanoid" id="U5H0H7"/>
<feature type="compositionally biased region" description="Basic residues" evidence="2">
    <location>
        <begin position="164"/>
        <end position="177"/>
    </location>
</feature>
<dbReference type="GO" id="GO:0008270">
    <property type="term" value="F:zinc ion binding"/>
    <property type="evidence" value="ECO:0007669"/>
    <property type="project" value="InterPro"/>
</dbReference>
<evidence type="ECO:0000313" key="4">
    <source>
        <dbReference type="EnsemblFungi" id="MVLG_00909T0"/>
    </source>
</evidence>
<accession>U5H0H7</accession>
<evidence type="ECO:0008006" key="6">
    <source>
        <dbReference type="Google" id="ProtNLM"/>
    </source>
</evidence>
<dbReference type="AlphaFoldDB" id="U5H0H7"/>
<dbReference type="HOGENOM" id="CLU_110783_0_0_1"/>
<sequence>MFGNYLGIGNKGGPSGKRNSRPSKASPDTRCQKCEGLGHYTYECTGQRQYKERPTRTQQLKNPKLWTKSNGQAPPAEVDPRRSASAATLSAMIESSSTAVELPPKEGTAAMILAANEAKRARRLAREREEASRRGRSKSRSSSSGSSSRSSSSSRSYSSSSSRSRSRSRSRSSRRSRSRDSRSRSRSRSISRSRSRSKSPVRKTKKGRSSVSRSRSRSRSVSRSRSRSRSPPVKRSRRDD</sequence>
<dbReference type="Pfam" id="PF13917">
    <property type="entry name" value="zf-CCHC_3"/>
    <property type="match status" value="1"/>
</dbReference>
<keyword evidence="1" id="KW-0507">mRNA processing</keyword>
<protein>
    <recommendedName>
        <fullName evidence="6">CCHC-type domain-containing protein</fullName>
    </recommendedName>
</protein>
<feature type="region of interest" description="Disordered" evidence="2">
    <location>
        <begin position="1"/>
        <end position="32"/>
    </location>
</feature>
<feature type="compositionally biased region" description="Basic and acidic residues" evidence="2">
    <location>
        <begin position="124"/>
        <end position="133"/>
    </location>
</feature>
<evidence type="ECO:0000256" key="1">
    <source>
        <dbReference type="ARBA" id="ARBA00022664"/>
    </source>
</evidence>
<reference evidence="3 5" key="3">
    <citation type="journal article" date="2015" name="BMC Genomics">
        <title>Sex and parasites: genomic and transcriptomic analysis of Microbotryum lychnidis-dioicae, the biotrophic and plant-castrating anther smut fungus.</title>
        <authorList>
            <person name="Perlin M.H."/>
            <person name="Amselem J."/>
            <person name="Fontanillas E."/>
            <person name="Toh S.S."/>
            <person name="Chen Z."/>
            <person name="Goldberg J."/>
            <person name="Duplessis S."/>
            <person name="Henrissat B."/>
            <person name="Young S."/>
            <person name="Zeng Q."/>
            <person name="Aguileta G."/>
            <person name="Petit E."/>
            <person name="Badouin H."/>
            <person name="Andrews J."/>
            <person name="Razeeq D."/>
            <person name="Gabaldon T."/>
            <person name="Quesneville H."/>
            <person name="Giraud T."/>
            <person name="Hood M.E."/>
            <person name="Schultz D.J."/>
            <person name="Cuomo C.A."/>
        </authorList>
    </citation>
    <scope>NUCLEOTIDE SEQUENCE [LARGE SCALE GENOMIC DNA]</scope>
    <source>
        <strain evidence="5">p1A1 Lamole</strain>
        <strain evidence="3">P1A1 Lamole</strain>
    </source>
</reference>
<feature type="compositionally biased region" description="Polar residues" evidence="2">
    <location>
        <begin position="56"/>
        <end position="72"/>
    </location>
</feature>
<organism evidence="3">
    <name type="scientific">Microbotryum lychnidis-dioicae (strain p1A1 Lamole / MvSl-1064)</name>
    <name type="common">Anther smut fungus</name>
    <dbReference type="NCBI Taxonomy" id="683840"/>
    <lineage>
        <taxon>Eukaryota</taxon>
        <taxon>Fungi</taxon>
        <taxon>Dikarya</taxon>
        <taxon>Basidiomycota</taxon>
        <taxon>Pucciniomycotina</taxon>
        <taxon>Microbotryomycetes</taxon>
        <taxon>Microbotryales</taxon>
        <taxon>Microbotryaceae</taxon>
        <taxon>Microbotryum</taxon>
    </lineage>
</organism>
<gene>
    <name evidence="3" type="ORF">MVLG_00909</name>
</gene>
<dbReference type="EnsemblFungi" id="MVLG_00909T0">
    <property type="protein sequence ID" value="MVLG_00909T0"/>
    <property type="gene ID" value="MVLG_00909"/>
</dbReference>
<reference evidence="5" key="1">
    <citation type="submission" date="2010-11" db="EMBL/GenBank/DDBJ databases">
        <title>The genome sequence of Microbotryum violaceum strain p1A1 Lamole.</title>
        <authorList>
            <person name="Cuomo C."/>
            <person name="Perlin M."/>
            <person name="Young S.K."/>
            <person name="Zeng Q."/>
            <person name="Gargeya S."/>
            <person name="Alvarado L."/>
            <person name="Berlin A."/>
            <person name="Chapman S.B."/>
            <person name="Chen Z."/>
            <person name="Freedman E."/>
            <person name="Gellesch M."/>
            <person name="Goldberg J."/>
            <person name="Griggs A."/>
            <person name="Gujja S."/>
            <person name="Heilman E."/>
            <person name="Heiman D."/>
            <person name="Howarth C."/>
            <person name="Mehta T."/>
            <person name="Neiman D."/>
            <person name="Pearson M."/>
            <person name="Roberts A."/>
            <person name="Saif S."/>
            <person name="Shea T."/>
            <person name="Shenoy N."/>
            <person name="Sisk P."/>
            <person name="Stolte C."/>
            <person name="Sykes S."/>
            <person name="White J."/>
            <person name="Yandava C."/>
            <person name="Haas B."/>
            <person name="Nusbaum C."/>
            <person name="Birren B."/>
        </authorList>
    </citation>
    <scope>NUCLEOTIDE SEQUENCE [LARGE SCALE GENOMIC DNA]</scope>
    <source>
        <strain evidence="5">p1A1 Lamole</strain>
    </source>
</reference>
<dbReference type="EMBL" id="AEIJ01000079">
    <property type="status" value="NOT_ANNOTATED_CDS"/>
    <property type="molecule type" value="Genomic_DNA"/>
</dbReference>
<feature type="compositionally biased region" description="Polar residues" evidence="2">
    <location>
        <begin position="85"/>
        <end position="99"/>
    </location>
</feature>
<feature type="compositionally biased region" description="Low complexity" evidence="2">
    <location>
        <begin position="140"/>
        <end position="163"/>
    </location>
</feature>
<reference evidence="3" key="2">
    <citation type="submission" date="2010-11" db="EMBL/GenBank/DDBJ databases">
        <authorList>
            <consortium name="The Broad Institute Genome Sequencing Platform"/>
            <person name="Earl A."/>
            <person name="Ward D."/>
            <person name="Feldgarden M."/>
            <person name="Gevers D."/>
            <person name="Butler R."/>
            <person name="Young S.K."/>
            <person name="Zeng Q."/>
            <person name="Gargeya S."/>
            <person name="Fitzgerald M."/>
            <person name="Haas B."/>
            <person name="Abouelleil A."/>
            <person name="Alvarado L."/>
            <person name="Arachchi H.M."/>
            <person name="Berlin A."/>
            <person name="Brown A."/>
            <person name="Chapman S.B."/>
            <person name="Chen Z."/>
            <person name="Dunbar C."/>
            <person name="Freedman E."/>
            <person name="Gearin G."/>
            <person name="Gellesch M."/>
            <person name="Goldberg J."/>
            <person name="Griggs A."/>
            <person name="Gujja S."/>
            <person name="Heilman E."/>
            <person name="Heiman D."/>
            <person name="Howarth C."/>
            <person name="Larson L."/>
            <person name="Lui A."/>
            <person name="MacDonald P.J.P."/>
            <person name="Mehta T."/>
            <person name="Montmayeur A."/>
            <person name="Murphy C."/>
            <person name="Neiman D."/>
            <person name="Pearson M."/>
            <person name="Priest M."/>
            <person name="Roberts A."/>
            <person name="Saif S."/>
            <person name="Shea T."/>
            <person name="Shenoy N."/>
            <person name="Sisk P."/>
            <person name="Stolte C."/>
            <person name="Sykes S."/>
            <person name="White J."/>
            <person name="Yandava C."/>
            <person name="Wortman J."/>
            <person name="Nusbaum C."/>
            <person name="Birren B."/>
        </authorList>
    </citation>
    <scope>NUCLEOTIDE SEQUENCE</scope>
    <source>
        <strain evidence="3">P1A1 Lamole</strain>
    </source>
</reference>
<dbReference type="EMBL" id="GL541647">
    <property type="protein sequence ID" value="KDE08804.1"/>
    <property type="molecule type" value="Genomic_DNA"/>
</dbReference>